<dbReference type="EMBL" id="WXEY01000022">
    <property type="protein sequence ID" value="MZP30977.1"/>
    <property type="molecule type" value="Genomic_DNA"/>
</dbReference>
<evidence type="ECO:0000313" key="3">
    <source>
        <dbReference type="EMBL" id="MZP30977.1"/>
    </source>
</evidence>
<accession>A0A845L2Z3</accession>
<protein>
    <recommendedName>
        <fullName evidence="2">SLH domain-containing protein</fullName>
    </recommendedName>
</protein>
<evidence type="ECO:0000259" key="2">
    <source>
        <dbReference type="PROSITE" id="PS51272"/>
    </source>
</evidence>
<evidence type="ECO:0000313" key="4">
    <source>
        <dbReference type="Proteomes" id="UP000463470"/>
    </source>
</evidence>
<dbReference type="PROSITE" id="PS51272">
    <property type="entry name" value="SLH"/>
    <property type="match status" value="1"/>
</dbReference>
<organism evidence="3 4">
    <name type="scientific">Heliomicrobium undosum</name>
    <dbReference type="NCBI Taxonomy" id="121734"/>
    <lineage>
        <taxon>Bacteria</taxon>
        <taxon>Bacillati</taxon>
        <taxon>Bacillota</taxon>
        <taxon>Clostridia</taxon>
        <taxon>Eubacteriales</taxon>
        <taxon>Heliobacteriaceae</taxon>
        <taxon>Heliomicrobium</taxon>
    </lineage>
</organism>
<dbReference type="Pfam" id="PF00395">
    <property type="entry name" value="SLH"/>
    <property type="match status" value="1"/>
</dbReference>
<reference evidence="3 4" key="1">
    <citation type="submission" date="2020-01" db="EMBL/GenBank/DDBJ databases">
        <title>Whole-genome sequence of Heliobacterium undosum DSM 13378.</title>
        <authorList>
            <person name="Kyndt J.A."/>
            <person name="Meyer T.E."/>
        </authorList>
    </citation>
    <scope>NUCLEOTIDE SEQUENCE [LARGE SCALE GENOMIC DNA]</scope>
    <source>
        <strain evidence="3 4">DSM 13378</strain>
    </source>
</reference>
<name>A0A845L2Z3_9FIRM</name>
<keyword evidence="1" id="KW-0677">Repeat</keyword>
<keyword evidence="4" id="KW-1185">Reference proteome</keyword>
<comment type="caution">
    <text evidence="3">The sequence shown here is derived from an EMBL/GenBank/DDBJ whole genome shotgun (WGS) entry which is preliminary data.</text>
</comment>
<dbReference type="AlphaFoldDB" id="A0A845L2Z3"/>
<sequence length="57" mass="6292">MEGAPFTDQEAISTWARPWVAQAVKKGLLRGYEDGSFRPQAEANRAEAAALIDKLMQ</sequence>
<dbReference type="OrthoDB" id="174569at2"/>
<proteinExistence type="predicted"/>
<dbReference type="InterPro" id="IPR001119">
    <property type="entry name" value="SLH_dom"/>
</dbReference>
<feature type="domain" description="SLH" evidence="2">
    <location>
        <begin position="3"/>
        <end position="57"/>
    </location>
</feature>
<evidence type="ECO:0000256" key="1">
    <source>
        <dbReference type="ARBA" id="ARBA00022737"/>
    </source>
</evidence>
<dbReference type="Proteomes" id="UP000463470">
    <property type="component" value="Unassembled WGS sequence"/>
</dbReference>
<gene>
    <name evidence="3" type="ORF">GTO91_14765</name>
</gene>